<dbReference type="InterPro" id="IPR036526">
    <property type="entry name" value="C-N_Hydrolase_sf"/>
</dbReference>
<dbReference type="EMBL" id="CP019154">
    <property type="protein sequence ID" value="AUG47294.1"/>
    <property type="molecule type" value="Genomic_DNA"/>
</dbReference>
<dbReference type="KEGG" id="hta:BVU17_07065"/>
<dbReference type="InterPro" id="IPR001110">
    <property type="entry name" value="UPF0012_CS"/>
</dbReference>
<dbReference type="PROSITE" id="PS50263">
    <property type="entry name" value="CN_HYDROLASE"/>
    <property type="match status" value="1"/>
</dbReference>
<dbReference type="GO" id="GO:0016787">
    <property type="term" value="F:hydrolase activity"/>
    <property type="evidence" value="ECO:0007669"/>
    <property type="project" value="UniProtKB-KW"/>
</dbReference>
<dbReference type="Proteomes" id="UP000242917">
    <property type="component" value="Chromosome I"/>
</dbReference>
<accession>A0A2H4ZXU2</accession>
<keyword evidence="3" id="KW-1185">Reference proteome</keyword>
<name>A0A2H4ZXU2_9EURY</name>
<dbReference type="Pfam" id="PF00795">
    <property type="entry name" value="CN_hydrolase"/>
    <property type="match status" value="1"/>
</dbReference>
<keyword evidence="2" id="KW-0378">Hydrolase</keyword>
<sequence>MRLTLAQIDVSSDSVAENVSRATTAIKDAAADGADLVVLPELFNVGYFAFDRYAREAEGLDGETLSRIRSTGADHDVAVLAGSVVEDLATSAEAGFDVPADAGLANTAVFFDRDGERRAVYRKQHLFGYDSAESQLLEPGETVPTVDFEGFTVGVTTCYDLRFPALYRHLVDEGVTLTLVPSAWPYPRVEHWKLFGRARAVENQLYVAAANGVGKFEDAELLGRSTVYDPWGTTLASADDHPALVTATLDSTRVEQVREEFPALADRRTDWP</sequence>
<dbReference type="PANTHER" id="PTHR23088">
    <property type="entry name" value="NITRILASE-RELATED"/>
    <property type="match status" value="1"/>
</dbReference>
<dbReference type="Gene3D" id="3.60.110.10">
    <property type="entry name" value="Carbon-nitrogen hydrolase"/>
    <property type="match status" value="1"/>
</dbReference>
<dbReference type="SUPFAM" id="SSF56317">
    <property type="entry name" value="Carbon-nitrogen hydrolase"/>
    <property type="match status" value="1"/>
</dbReference>
<evidence type="ECO:0000313" key="2">
    <source>
        <dbReference type="EMBL" id="AUG47294.1"/>
    </source>
</evidence>
<dbReference type="PANTHER" id="PTHR23088:SF27">
    <property type="entry name" value="DEAMINATED GLUTATHIONE AMIDASE"/>
    <property type="match status" value="1"/>
</dbReference>
<dbReference type="InterPro" id="IPR003010">
    <property type="entry name" value="C-N_Hydrolase"/>
</dbReference>
<dbReference type="AlphaFoldDB" id="A0A2H4ZXU2"/>
<reference evidence="2 3" key="1">
    <citation type="submission" date="2017-01" db="EMBL/GenBank/DDBJ databases">
        <title>A Red Light-Sensitive Sensory Rhodopsin I From Haloarcula taiwanensis, A New Haloarchaeon Isolated From Taiwan.</title>
        <authorList>
            <person name="Yang C.-S."/>
            <person name="Han Y.-A."/>
            <person name="Chen P.-C."/>
            <person name="Ng W.V."/>
            <person name="Chen T.-W."/>
        </authorList>
    </citation>
    <scope>NUCLEOTIDE SEQUENCE [LARGE SCALE GENOMIC DNA]</scope>
    <source>
        <strain evidence="2 3">Taiwanensis</strain>
    </source>
</reference>
<evidence type="ECO:0000259" key="1">
    <source>
        <dbReference type="PROSITE" id="PS50263"/>
    </source>
</evidence>
<gene>
    <name evidence="2" type="ORF">BVU17_07065</name>
</gene>
<proteinExistence type="predicted"/>
<dbReference type="CDD" id="cd07583">
    <property type="entry name" value="nitrilase_5"/>
    <property type="match status" value="1"/>
</dbReference>
<dbReference type="PROSITE" id="PS01227">
    <property type="entry name" value="UPF0012"/>
    <property type="match status" value="1"/>
</dbReference>
<dbReference type="OrthoDB" id="41015at2157"/>
<evidence type="ECO:0000313" key="3">
    <source>
        <dbReference type="Proteomes" id="UP000242917"/>
    </source>
</evidence>
<protein>
    <submittedName>
        <fullName evidence="2">Carbon-nitrogen hydrolase</fullName>
    </submittedName>
</protein>
<feature type="domain" description="CN hydrolase" evidence="1">
    <location>
        <begin position="1"/>
        <end position="251"/>
    </location>
</feature>
<organism evidence="2 3">
    <name type="scientific">Haloarcula taiwanensis</name>
    <dbReference type="NCBI Taxonomy" id="1932004"/>
    <lineage>
        <taxon>Archaea</taxon>
        <taxon>Methanobacteriati</taxon>
        <taxon>Methanobacteriota</taxon>
        <taxon>Stenosarchaea group</taxon>
        <taxon>Halobacteria</taxon>
        <taxon>Halobacteriales</taxon>
        <taxon>Haloarculaceae</taxon>
        <taxon>Haloarcula</taxon>
    </lineage>
</organism>